<dbReference type="NCBIfam" id="TIGR02230">
    <property type="entry name" value="ATPase_gene1"/>
    <property type="match status" value="1"/>
</dbReference>
<evidence type="ECO:0000256" key="1">
    <source>
        <dbReference type="SAM" id="MobiDB-lite"/>
    </source>
</evidence>
<feature type="region of interest" description="Disordered" evidence="1">
    <location>
        <begin position="1"/>
        <end position="43"/>
    </location>
</feature>
<dbReference type="InterPro" id="IPR032820">
    <property type="entry name" value="ATPase_put"/>
</dbReference>
<dbReference type="RefSeq" id="WP_341566918.1">
    <property type="nucleotide sequence ID" value="NZ_JBAKAR010000005.1"/>
</dbReference>
<dbReference type="EMBL" id="JBAKAR010000005">
    <property type="protein sequence ID" value="MEL0613097.1"/>
    <property type="molecule type" value="Genomic_DNA"/>
</dbReference>
<protein>
    <submittedName>
        <fullName evidence="3">AtpZ/AtpI family protein</fullName>
    </submittedName>
</protein>
<feature type="transmembrane region" description="Helical" evidence="2">
    <location>
        <begin position="63"/>
        <end position="87"/>
    </location>
</feature>
<dbReference type="Pfam" id="PF09527">
    <property type="entry name" value="ATPase_gene1"/>
    <property type="match status" value="1"/>
</dbReference>
<dbReference type="Proteomes" id="UP001379949">
    <property type="component" value="Unassembled WGS sequence"/>
</dbReference>
<keyword evidence="4" id="KW-1185">Reference proteome</keyword>
<evidence type="ECO:0000313" key="4">
    <source>
        <dbReference type="Proteomes" id="UP001379949"/>
    </source>
</evidence>
<sequence length="133" mass="14836">MKNGPEKDIKPASTQSDPPRSADPLSGDQQDDHQKRYSQQVGKIAKRKLNAQRHVTKTVWSGLGMMGLVGWSVAIPTLLGAALGMWLDGQYPDTHSWTLALLIAGLCLGCFNAWHWVDKEDKNIHRNEEDEDD</sequence>
<dbReference type="InterPro" id="IPR011744">
    <property type="entry name" value="ATPase_gene1"/>
</dbReference>
<keyword evidence="2" id="KW-0812">Transmembrane</keyword>
<feature type="compositionally biased region" description="Basic and acidic residues" evidence="1">
    <location>
        <begin position="1"/>
        <end position="10"/>
    </location>
</feature>
<evidence type="ECO:0000313" key="3">
    <source>
        <dbReference type="EMBL" id="MEL0613097.1"/>
    </source>
</evidence>
<feature type="transmembrane region" description="Helical" evidence="2">
    <location>
        <begin position="99"/>
        <end position="117"/>
    </location>
</feature>
<keyword evidence="2" id="KW-0472">Membrane</keyword>
<keyword evidence="2" id="KW-1133">Transmembrane helix</keyword>
<gene>
    <name evidence="3" type="ORF">V6242_08060</name>
</gene>
<reference evidence="3 4" key="1">
    <citation type="submission" date="2024-02" db="EMBL/GenBank/DDBJ databases">
        <title>Bacteria isolated from the canopy kelp, Nereocystis luetkeana.</title>
        <authorList>
            <person name="Pfister C.A."/>
            <person name="Younker I.T."/>
            <person name="Light S.H."/>
        </authorList>
    </citation>
    <scope>NUCLEOTIDE SEQUENCE [LARGE SCALE GENOMIC DNA]</scope>
    <source>
        <strain evidence="3 4">TI.4.07</strain>
    </source>
</reference>
<comment type="caution">
    <text evidence="3">The sequence shown here is derived from an EMBL/GenBank/DDBJ whole genome shotgun (WGS) entry which is preliminary data.</text>
</comment>
<organism evidence="3 4">
    <name type="scientific">Marinomonas arenicola</name>
    <dbReference type="NCBI Taxonomy" id="569601"/>
    <lineage>
        <taxon>Bacteria</taxon>
        <taxon>Pseudomonadati</taxon>
        <taxon>Pseudomonadota</taxon>
        <taxon>Gammaproteobacteria</taxon>
        <taxon>Oceanospirillales</taxon>
        <taxon>Oceanospirillaceae</taxon>
        <taxon>Marinomonas</taxon>
    </lineage>
</organism>
<evidence type="ECO:0000256" key="2">
    <source>
        <dbReference type="SAM" id="Phobius"/>
    </source>
</evidence>
<name>A0ABU9G6N1_9GAMM</name>
<proteinExistence type="predicted"/>
<accession>A0ABU9G6N1</accession>